<evidence type="ECO:0000313" key="3">
    <source>
        <dbReference type="Proteomes" id="UP001610335"/>
    </source>
</evidence>
<name>A0ABR4HRQ7_9EURO</name>
<dbReference type="Proteomes" id="UP001610335">
    <property type="component" value="Unassembled WGS sequence"/>
</dbReference>
<evidence type="ECO:0000256" key="1">
    <source>
        <dbReference type="SAM" id="Phobius"/>
    </source>
</evidence>
<organism evidence="2 3">
    <name type="scientific">Aspergillus cavernicola</name>
    <dbReference type="NCBI Taxonomy" id="176166"/>
    <lineage>
        <taxon>Eukaryota</taxon>
        <taxon>Fungi</taxon>
        <taxon>Dikarya</taxon>
        <taxon>Ascomycota</taxon>
        <taxon>Pezizomycotina</taxon>
        <taxon>Eurotiomycetes</taxon>
        <taxon>Eurotiomycetidae</taxon>
        <taxon>Eurotiales</taxon>
        <taxon>Aspergillaceae</taxon>
        <taxon>Aspergillus</taxon>
        <taxon>Aspergillus subgen. Nidulantes</taxon>
    </lineage>
</organism>
<keyword evidence="1" id="KW-0472">Membrane</keyword>
<sequence length="122" mass="13364">MDLELVELNMNESGRTGPQRCSPSLRAVIRMDHWSAPSTSHLPSDPPSPSFHLQEGLLRILPTDVEVPLSPYVLSFALPLFIIISLYVLRKLQVVSVKHSVTLPKPPGTKVLKSGGDTASRV</sequence>
<protein>
    <submittedName>
        <fullName evidence="2">Uncharacterized protein</fullName>
    </submittedName>
</protein>
<comment type="caution">
    <text evidence="2">The sequence shown here is derived from an EMBL/GenBank/DDBJ whole genome shotgun (WGS) entry which is preliminary data.</text>
</comment>
<proteinExistence type="predicted"/>
<keyword evidence="1" id="KW-1133">Transmembrane helix</keyword>
<evidence type="ECO:0000313" key="2">
    <source>
        <dbReference type="EMBL" id="KAL2817437.1"/>
    </source>
</evidence>
<keyword evidence="3" id="KW-1185">Reference proteome</keyword>
<gene>
    <name evidence="2" type="ORF">BDW59DRAFT_152637</name>
</gene>
<dbReference type="EMBL" id="JBFXLS010000092">
    <property type="protein sequence ID" value="KAL2817437.1"/>
    <property type="molecule type" value="Genomic_DNA"/>
</dbReference>
<reference evidence="2 3" key="1">
    <citation type="submission" date="2024-07" db="EMBL/GenBank/DDBJ databases">
        <title>Section-level genome sequencing and comparative genomics of Aspergillus sections Usti and Cavernicolus.</title>
        <authorList>
            <consortium name="Lawrence Berkeley National Laboratory"/>
            <person name="Nybo J.L."/>
            <person name="Vesth T.C."/>
            <person name="Theobald S."/>
            <person name="Frisvad J.C."/>
            <person name="Larsen T.O."/>
            <person name="Kjaerboelling I."/>
            <person name="Rothschild-Mancinelli K."/>
            <person name="Lyhne E.K."/>
            <person name="Kogle M.E."/>
            <person name="Barry K."/>
            <person name="Clum A."/>
            <person name="Na H."/>
            <person name="Ledsgaard L."/>
            <person name="Lin J."/>
            <person name="Lipzen A."/>
            <person name="Kuo A."/>
            <person name="Riley R."/>
            <person name="Mondo S."/>
            <person name="LaButti K."/>
            <person name="Haridas S."/>
            <person name="Pangalinan J."/>
            <person name="Salamov A.A."/>
            <person name="Simmons B.A."/>
            <person name="Magnuson J.K."/>
            <person name="Chen J."/>
            <person name="Drula E."/>
            <person name="Henrissat B."/>
            <person name="Wiebenga A."/>
            <person name="Lubbers R.J."/>
            <person name="Gomes A.C."/>
            <person name="Makela M.R."/>
            <person name="Stajich J."/>
            <person name="Grigoriev I.V."/>
            <person name="Mortensen U.H."/>
            <person name="De vries R.P."/>
            <person name="Baker S.E."/>
            <person name="Andersen M.R."/>
        </authorList>
    </citation>
    <scope>NUCLEOTIDE SEQUENCE [LARGE SCALE GENOMIC DNA]</scope>
    <source>
        <strain evidence="2 3">CBS 600.67</strain>
    </source>
</reference>
<accession>A0ABR4HRQ7</accession>
<keyword evidence="1" id="KW-0812">Transmembrane</keyword>
<feature type="transmembrane region" description="Helical" evidence="1">
    <location>
        <begin position="69"/>
        <end position="89"/>
    </location>
</feature>